<dbReference type="AlphaFoldDB" id="A0A380A8S2"/>
<dbReference type="InterPro" id="IPR036388">
    <property type="entry name" value="WH-like_DNA-bd_sf"/>
</dbReference>
<gene>
    <name evidence="6" type="primary">nreC</name>
    <name evidence="6" type="ORF">NCTC11544_03637</name>
</gene>
<dbReference type="SUPFAM" id="SSF46894">
    <property type="entry name" value="C-terminal effector domain of the bipartite response regulators"/>
    <property type="match status" value="1"/>
</dbReference>
<dbReference type="InterPro" id="IPR016032">
    <property type="entry name" value="Sig_transdc_resp-reg_C-effctor"/>
</dbReference>
<proteinExistence type="predicted"/>
<organism evidence="6 7">
    <name type="scientific">Serratia quinivorans</name>
    <dbReference type="NCBI Taxonomy" id="137545"/>
    <lineage>
        <taxon>Bacteria</taxon>
        <taxon>Pseudomonadati</taxon>
        <taxon>Pseudomonadota</taxon>
        <taxon>Gammaproteobacteria</taxon>
        <taxon>Enterobacterales</taxon>
        <taxon>Yersiniaceae</taxon>
        <taxon>Serratia</taxon>
    </lineage>
</organism>
<sequence>MSEIITILIKDSNYYFSIGLHHLLLDYCRNKKITLLKCSSAPVARSVGLVFHAVNYGSIDQVCHYFPPEKPPPILFVIRDSRDYICPSALRCTRKSGTIYRDQPVDDILAMITETMRNRRYMPAKQPPSCGPCTDNPLSARECEVLRHLKRGNSQVKTAETMQLQVKTVNSHKRSAMKKLNFTRNNELLNWMLRGGLSSR</sequence>
<evidence type="ECO:0000259" key="5">
    <source>
        <dbReference type="PROSITE" id="PS50043"/>
    </source>
</evidence>
<dbReference type="PRINTS" id="PR00038">
    <property type="entry name" value="HTHLUXR"/>
</dbReference>
<keyword evidence="4" id="KW-0804">Transcription</keyword>
<keyword evidence="1" id="KW-0805">Transcription regulation</keyword>
<keyword evidence="2" id="KW-0238">DNA-binding</keyword>
<dbReference type="CDD" id="cd06170">
    <property type="entry name" value="LuxR_C_like"/>
    <property type="match status" value="1"/>
</dbReference>
<dbReference type="PROSITE" id="PS50043">
    <property type="entry name" value="HTH_LUXR_2"/>
    <property type="match status" value="1"/>
</dbReference>
<feature type="domain" description="HTH luxR-type" evidence="5">
    <location>
        <begin position="131"/>
        <end position="196"/>
    </location>
</feature>
<evidence type="ECO:0000313" key="6">
    <source>
        <dbReference type="EMBL" id="SUI75657.1"/>
    </source>
</evidence>
<dbReference type="RefSeq" id="WP_115183987.1">
    <property type="nucleotide sequence ID" value="NZ_CAMKUF010000003.1"/>
</dbReference>
<dbReference type="Proteomes" id="UP000255529">
    <property type="component" value="Unassembled WGS sequence"/>
</dbReference>
<dbReference type="InterPro" id="IPR000792">
    <property type="entry name" value="Tscrpt_reg_LuxR_C"/>
</dbReference>
<reference evidence="6 7" key="1">
    <citation type="submission" date="2018-06" db="EMBL/GenBank/DDBJ databases">
        <authorList>
            <consortium name="Pathogen Informatics"/>
            <person name="Doyle S."/>
        </authorList>
    </citation>
    <scope>NUCLEOTIDE SEQUENCE [LARGE SCALE GENOMIC DNA]</scope>
    <source>
        <strain evidence="6 7">NCTC11544</strain>
    </source>
</reference>
<dbReference type="Pfam" id="PF00196">
    <property type="entry name" value="GerE"/>
    <property type="match status" value="1"/>
</dbReference>
<dbReference type="PANTHER" id="PTHR44688:SF16">
    <property type="entry name" value="DNA-BINDING TRANSCRIPTIONAL ACTIVATOR DEVR_DOSR"/>
    <property type="match status" value="1"/>
</dbReference>
<accession>A0A380A8S2</accession>
<protein>
    <submittedName>
        <fullName evidence="6">Nitrogen regulation protein C</fullName>
    </submittedName>
</protein>
<evidence type="ECO:0000313" key="7">
    <source>
        <dbReference type="Proteomes" id="UP000255529"/>
    </source>
</evidence>
<name>A0A380A8S2_9GAMM</name>
<evidence type="ECO:0000256" key="3">
    <source>
        <dbReference type="ARBA" id="ARBA00023159"/>
    </source>
</evidence>
<evidence type="ECO:0000256" key="4">
    <source>
        <dbReference type="ARBA" id="ARBA00023163"/>
    </source>
</evidence>
<evidence type="ECO:0000256" key="1">
    <source>
        <dbReference type="ARBA" id="ARBA00023015"/>
    </source>
</evidence>
<dbReference type="SMART" id="SM00421">
    <property type="entry name" value="HTH_LUXR"/>
    <property type="match status" value="1"/>
</dbReference>
<dbReference type="GO" id="GO:0006355">
    <property type="term" value="P:regulation of DNA-templated transcription"/>
    <property type="evidence" value="ECO:0007669"/>
    <property type="project" value="InterPro"/>
</dbReference>
<dbReference type="GO" id="GO:0003677">
    <property type="term" value="F:DNA binding"/>
    <property type="evidence" value="ECO:0007669"/>
    <property type="project" value="UniProtKB-KW"/>
</dbReference>
<evidence type="ECO:0000256" key="2">
    <source>
        <dbReference type="ARBA" id="ARBA00023125"/>
    </source>
</evidence>
<dbReference type="PANTHER" id="PTHR44688">
    <property type="entry name" value="DNA-BINDING TRANSCRIPTIONAL ACTIVATOR DEVR_DOSR"/>
    <property type="match status" value="1"/>
</dbReference>
<dbReference type="Gene3D" id="1.10.10.10">
    <property type="entry name" value="Winged helix-like DNA-binding domain superfamily/Winged helix DNA-binding domain"/>
    <property type="match status" value="1"/>
</dbReference>
<keyword evidence="3" id="KW-0010">Activator</keyword>
<dbReference type="EMBL" id="UGYN01000002">
    <property type="protein sequence ID" value="SUI75657.1"/>
    <property type="molecule type" value="Genomic_DNA"/>
</dbReference>